<keyword evidence="1" id="KW-0812">Transmembrane</keyword>
<reference evidence="2 3" key="1">
    <citation type="submission" date="2017-10" db="EMBL/GenBank/DDBJ databases">
        <title>Sequencing the genomes of 1000 actinobacteria strains.</title>
        <authorList>
            <person name="Klenk H.-P."/>
        </authorList>
    </citation>
    <scope>NUCLEOTIDE SEQUENCE [LARGE SCALE GENOMIC DNA]</scope>
    <source>
        <strain evidence="2 3">DSM 21838</strain>
    </source>
</reference>
<evidence type="ECO:0008006" key="4">
    <source>
        <dbReference type="Google" id="ProtNLM"/>
    </source>
</evidence>
<keyword evidence="1" id="KW-1133">Transmembrane helix</keyword>
<sequence>MLGPVVGALSTATLTLTNVPDPGQGEAPPGMEGFLQLLSWTKWIALGICVLGLMVAGALMAINARRGEGGEHLGRIGMALAGVVVISGAYFVVGALA</sequence>
<keyword evidence="3" id="KW-1185">Reference proteome</keyword>
<evidence type="ECO:0000313" key="3">
    <source>
        <dbReference type="Proteomes" id="UP000222106"/>
    </source>
</evidence>
<dbReference type="Proteomes" id="UP000222106">
    <property type="component" value="Unassembled WGS sequence"/>
</dbReference>
<dbReference type="AlphaFoldDB" id="A0A2A9EK33"/>
<organism evidence="2 3">
    <name type="scientific">Georgenia soli</name>
    <dbReference type="NCBI Taxonomy" id="638953"/>
    <lineage>
        <taxon>Bacteria</taxon>
        <taxon>Bacillati</taxon>
        <taxon>Actinomycetota</taxon>
        <taxon>Actinomycetes</taxon>
        <taxon>Micrococcales</taxon>
        <taxon>Bogoriellaceae</taxon>
        <taxon>Georgenia</taxon>
    </lineage>
</organism>
<gene>
    <name evidence="2" type="ORF">ATJ97_1943</name>
</gene>
<feature type="transmembrane region" description="Helical" evidence="1">
    <location>
        <begin position="76"/>
        <end position="96"/>
    </location>
</feature>
<protein>
    <recommendedName>
        <fullName evidence="4">TrbC/VIRB2 family protein</fullName>
    </recommendedName>
</protein>
<dbReference type="RefSeq" id="WP_211287132.1">
    <property type="nucleotide sequence ID" value="NZ_PDJI01000004.1"/>
</dbReference>
<keyword evidence="1" id="KW-0472">Membrane</keyword>
<comment type="caution">
    <text evidence="2">The sequence shown here is derived from an EMBL/GenBank/DDBJ whole genome shotgun (WGS) entry which is preliminary data.</text>
</comment>
<accession>A0A2A9EK33</accession>
<evidence type="ECO:0000313" key="2">
    <source>
        <dbReference type="EMBL" id="PFG39437.1"/>
    </source>
</evidence>
<dbReference type="EMBL" id="PDJI01000004">
    <property type="protein sequence ID" value="PFG39437.1"/>
    <property type="molecule type" value="Genomic_DNA"/>
</dbReference>
<name>A0A2A9EK33_9MICO</name>
<proteinExistence type="predicted"/>
<feature type="transmembrane region" description="Helical" evidence="1">
    <location>
        <begin position="41"/>
        <end position="64"/>
    </location>
</feature>
<evidence type="ECO:0000256" key="1">
    <source>
        <dbReference type="SAM" id="Phobius"/>
    </source>
</evidence>